<reference evidence="5 6" key="1">
    <citation type="journal article" date="2021" name="J. Hered.">
        <title>A chromosome-level genome assembly of the parasitoid wasp, Cotesia glomerata (Hymenoptera: Braconidae).</title>
        <authorList>
            <person name="Pinto B.J."/>
            <person name="Weis J.J."/>
            <person name="Gamble T."/>
            <person name="Ode P.J."/>
            <person name="Paul R."/>
            <person name="Zaspel J.M."/>
        </authorList>
    </citation>
    <scope>NUCLEOTIDE SEQUENCE [LARGE SCALE GENOMIC DNA]</scope>
    <source>
        <strain evidence="5">CgM1</strain>
    </source>
</reference>
<dbReference type="EMBL" id="JAHXZJ010002237">
    <property type="protein sequence ID" value="KAH0546396.1"/>
    <property type="molecule type" value="Genomic_DNA"/>
</dbReference>
<comment type="caution">
    <text evidence="5">The sequence shown here is derived from an EMBL/GenBank/DDBJ whole genome shotgun (WGS) entry which is preliminary data.</text>
</comment>
<dbReference type="Pfam" id="PF23073">
    <property type="entry name" value="DUF7045"/>
    <property type="match status" value="1"/>
</dbReference>
<feature type="domain" description="DUF7044" evidence="3">
    <location>
        <begin position="95"/>
        <end position="199"/>
    </location>
</feature>
<organism evidence="5 6">
    <name type="scientific">Cotesia glomerata</name>
    <name type="common">Lepidopteran parasitic wasp</name>
    <name type="synonym">Apanteles glomeratus</name>
    <dbReference type="NCBI Taxonomy" id="32391"/>
    <lineage>
        <taxon>Eukaryota</taxon>
        <taxon>Metazoa</taxon>
        <taxon>Ecdysozoa</taxon>
        <taxon>Arthropoda</taxon>
        <taxon>Hexapoda</taxon>
        <taxon>Insecta</taxon>
        <taxon>Pterygota</taxon>
        <taxon>Neoptera</taxon>
        <taxon>Endopterygota</taxon>
        <taxon>Hymenoptera</taxon>
        <taxon>Apocrita</taxon>
        <taxon>Ichneumonoidea</taxon>
        <taxon>Braconidae</taxon>
        <taxon>Microgastrinae</taxon>
        <taxon>Cotesia</taxon>
    </lineage>
</organism>
<keyword evidence="6" id="KW-1185">Reference proteome</keyword>
<evidence type="ECO:0000259" key="1">
    <source>
        <dbReference type="Pfam" id="PF23069"/>
    </source>
</evidence>
<dbReference type="AlphaFoldDB" id="A0AAV7I8I1"/>
<sequence length="689" mass="78776">MLMIMVNCLDTQEWDFTRRISVNEMLEWRIVSTAEFVRLMEVFDYTNYAARGFPYTRWQLEGFSCSKSSVIVSDVSENPSAVVTLPSYDPQFMAHCYFPAEFQGDFLMQVNGPGGKGSANSVEPIQYSALNITFDSIPVWGYCHKRVGENVLLVDTTAEGQCIRCFRLKRRSRNIIEVFSEDLNRCYTYEDIAIASCDKLTSRSILYRTKEIGGLPIRNEFCPIAGKYFFKYNVNDGTEDTTECNTFSSTLDNCPDGSVFRLQFKKCAFENHGTNLIVENRTTEVDRNITFNCLGSWPAGPDYSNNTRFIALLDTRDGDDFRPRYRCGLYHSDSSTSRIYMAFSSDSSCTQNLHNSTSGYETLILTRALNLQKMPDYVSSHLASYPKWVHGDWEESVISKSTMSFNDLNGYRSYTFVTVDSDDDTDRYIVYSKDHCENQAYVCMMMRQRSENVMEFKIGTISSPVYAKSLCEDPTLDRYDSTSPWMTQARLERIVESPCPITGHYIGRIPDLPGTCAELSSNCNTKEIMYYKVTDCESGELYEERTYLCLGQWEERGVMYTYTKRNDTTNDAYAPTECFVGLIVNDDEIYIKEAGDHCLRNIDPRTEGMRLYRKGQCYGNSPSPAPTPLKPNPHDPIMRITTHSMPGNALAPTKKTPKLISASASLTQHSLNIFIYITIYIFYFEFTHN</sequence>
<dbReference type="Pfam" id="PF23070">
    <property type="entry name" value="DUF7043"/>
    <property type="match status" value="1"/>
</dbReference>
<evidence type="ECO:0000259" key="2">
    <source>
        <dbReference type="Pfam" id="PF23070"/>
    </source>
</evidence>
<dbReference type="InterPro" id="IPR055470">
    <property type="entry name" value="DUF7042"/>
</dbReference>
<dbReference type="PANTHER" id="PTHR22255">
    <property type="entry name" value="LP06548P"/>
    <property type="match status" value="1"/>
</dbReference>
<evidence type="ECO:0000259" key="3">
    <source>
        <dbReference type="Pfam" id="PF23071"/>
    </source>
</evidence>
<dbReference type="Proteomes" id="UP000826195">
    <property type="component" value="Unassembled WGS sequence"/>
</dbReference>
<feature type="domain" description="DUF7042" evidence="1">
    <location>
        <begin position="219"/>
        <end position="362"/>
    </location>
</feature>
<dbReference type="Pfam" id="PF23071">
    <property type="entry name" value="DUF7044"/>
    <property type="match status" value="1"/>
</dbReference>
<feature type="domain" description="DUF7045" evidence="4">
    <location>
        <begin position="499"/>
        <end position="604"/>
    </location>
</feature>
<proteinExistence type="predicted"/>
<gene>
    <name evidence="5" type="ORF">KQX54_009151</name>
</gene>
<evidence type="ECO:0000259" key="4">
    <source>
        <dbReference type="Pfam" id="PF23073"/>
    </source>
</evidence>
<evidence type="ECO:0000313" key="6">
    <source>
        <dbReference type="Proteomes" id="UP000826195"/>
    </source>
</evidence>
<dbReference type="InterPro" id="IPR055473">
    <property type="entry name" value="DUF7045"/>
</dbReference>
<evidence type="ECO:0000313" key="5">
    <source>
        <dbReference type="EMBL" id="KAH0546396.1"/>
    </source>
</evidence>
<dbReference type="InterPro" id="IPR055472">
    <property type="entry name" value="DUF7044"/>
</dbReference>
<dbReference type="PANTHER" id="PTHR22255:SF4">
    <property type="entry name" value="CATION-INDEPENDENT MANNOSE-6-PHOSPHATE RECEPTOR"/>
    <property type="match status" value="1"/>
</dbReference>
<feature type="domain" description="DUF7043" evidence="2">
    <location>
        <begin position="383"/>
        <end position="486"/>
    </location>
</feature>
<dbReference type="Pfam" id="PF23069">
    <property type="entry name" value="DUF7042"/>
    <property type="match status" value="1"/>
</dbReference>
<protein>
    <submittedName>
        <fullName evidence="5">Uncharacterized protein</fullName>
    </submittedName>
</protein>
<dbReference type="InterPro" id="IPR055471">
    <property type="entry name" value="DUF7043"/>
</dbReference>
<name>A0AAV7I8I1_COTGL</name>
<accession>A0AAV7I8I1</accession>